<dbReference type="AlphaFoldDB" id="A0AAV6YMA2"/>
<reference evidence="2" key="1">
    <citation type="thesis" date="2020" institute="ProQuest LLC" country="789 East Eisenhower Parkway, Ann Arbor, MI, USA">
        <title>Comparative Genomics and Chromosome Evolution.</title>
        <authorList>
            <person name="Mudd A.B."/>
        </authorList>
    </citation>
    <scope>NUCLEOTIDE SEQUENCE</scope>
    <source>
        <strain evidence="2">237g6f4</strain>
        <tissue evidence="2">Blood</tissue>
    </source>
</reference>
<organism evidence="2 3">
    <name type="scientific">Engystomops pustulosus</name>
    <name type="common">Tungara frog</name>
    <name type="synonym">Physalaemus pustulosus</name>
    <dbReference type="NCBI Taxonomy" id="76066"/>
    <lineage>
        <taxon>Eukaryota</taxon>
        <taxon>Metazoa</taxon>
        <taxon>Chordata</taxon>
        <taxon>Craniata</taxon>
        <taxon>Vertebrata</taxon>
        <taxon>Euteleostomi</taxon>
        <taxon>Amphibia</taxon>
        <taxon>Batrachia</taxon>
        <taxon>Anura</taxon>
        <taxon>Neobatrachia</taxon>
        <taxon>Hyloidea</taxon>
        <taxon>Leptodactylidae</taxon>
        <taxon>Leiuperinae</taxon>
        <taxon>Engystomops</taxon>
    </lineage>
</organism>
<sequence length="150" mass="17421">MTPTPRAGRSCRFTSSRSQRSKRTVYERRNTAGAGRSHRHPLNRCKYMHNQWRGGRQAGNRTGRCHPLPRRRPCTYNQWWGWRVLADHIPSPAPPLPLSPFRASPRFAMHGFWESFLPLPQKKNDEPLTRALIGFYSGRGVFFFFVGDVL</sequence>
<feature type="region of interest" description="Disordered" evidence="1">
    <location>
        <begin position="1"/>
        <end position="40"/>
    </location>
</feature>
<evidence type="ECO:0000256" key="1">
    <source>
        <dbReference type="SAM" id="MobiDB-lite"/>
    </source>
</evidence>
<keyword evidence="3" id="KW-1185">Reference proteome</keyword>
<name>A0AAV6YMA2_ENGPU</name>
<gene>
    <name evidence="2" type="ORF">GDO81_026433</name>
</gene>
<proteinExistence type="predicted"/>
<evidence type="ECO:0000313" key="3">
    <source>
        <dbReference type="Proteomes" id="UP000824782"/>
    </source>
</evidence>
<protein>
    <submittedName>
        <fullName evidence="2">Uncharacterized protein</fullName>
    </submittedName>
</protein>
<accession>A0AAV6YMA2</accession>
<comment type="caution">
    <text evidence="2">The sequence shown here is derived from an EMBL/GenBank/DDBJ whole genome shotgun (WGS) entry which is preliminary data.</text>
</comment>
<dbReference type="EMBL" id="WNYA01044239">
    <property type="protein sequence ID" value="KAG8536399.1"/>
    <property type="molecule type" value="Genomic_DNA"/>
</dbReference>
<dbReference type="Proteomes" id="UP000824782">
    <property type="component" value="Unassembled WGS sequence"/>
</dbReference>
<evidence type="ECO:0000313" key="2">
    <source>
        <dbReference type="EMBL" id="KAG8536399.1"/>
    </source>
</evidence>